<keyword evidence="2" id="KW-1185">Reference proteome</keyword>
<evidence type="ECO:0000313" key="1">
    <source>
        <dbReference type="EMBL" id="KAK2076230.1"/>
    </source>
</evidence>
<reference evidence="1" key="1">
    <citation type="submission" date="2021-01" db="EMBL/GenBank/DDBJ databases">
        <authorList>
            <person name="Eckstrom K.M.E."/>
        </authorList>
    </citation>
    <scope>NUCLEOTIDE SEQUENCE</scope>
    <source>
        <strain evidence="1">UVCC 0001</strain>
    </source>
</reference>
<dbReference type="Proteomes" id="UP001255856">
    <property type="component" value="Unassembled WGS sequence"/>
</dbReference>
<evidence type="ECO:0000313" key="2">
    <source>
        <dbReference type="Proteomes" id="UP001255856"/>
    </source>
</evidence>
<proteinExistence type="predicted"/>
<gene>
    <name evidence="1" type="ORF">QBZ16_001162</name>
</gene>
<dbReference type="AlphaFoldDB" id="A0AAD9MJA3"/>
<accession>A0AAD9MJA3</accession>
<name>A0AAD9MJA3_PROWI</name>
<dbReference type="EMBL" id="JASFZW010000011">
    <property type="protein sequence ID" value="KAK2076230.1"/>
    <property type="molecule type" value="Genomic_DNA"/>
</dbReference>
<protein>
    <submittedName>
        <fullName evidence="1">Uncharacterized protein</fullName>
    </submittedName>
</protein>
<organism evidence="1 2">
    <name type="scientific">Prototheca wickerhamii</name>
    <dbReference type="NCBI Taxonomy" id="3111"/>
    <lineage>
        <taxon>Eukaryota</taxon>
        <taxon>Viridiplantae</taxon>
        <taxon>Chlorophyta</taxon>
        <taxon>core chlorophytes</taxon>
        <taxon>Trebouxiophyceae</taxon>
        <taxon>Chlorellales</taxon>
        <taxon>Chlorellaceae</taxon>
        <taxon>Prototheca</taxon>
    </lineage>
</organism>
<sequence length="377" mass="42637">MLHDGKRWGVTCPSARAIAVLGTLLSWGEAGTLVLYVFSPTDPEYINNLRFFTEFGMAEGDGCDYVIIVQHDDAIPMPELPPLPSNARYIHHTNDCYDWGTIGWAINEHGISTAGYSSVRGPFVAPYARAQTSWQRLLTDRINGTVKVVGPTISCEGSPPGGRVTEVWRVNPHVQSYVLATDQVGLEIWRRDGNVFKCWHSMWDVIWHGELGSSLAILNAGYSIDSLMLRYQGVNWRDKANWACNGQANPYGEHYLDGVSLNLFEVMFVKVKGRLLDNGWSFAQQAAKYTEIMRQQKARGQAEITGNVYKTNPAPFREERLGYMLYRGPECFDYEYFTKSNADLGPYASNEEIWKAFLRHGAFEGRAYRFNCPFKQP</sequence>
<comment type="caution">
    <text evidence="1">The sequence shown here is derived from an EMBL/GenBank/DDBJ whole genome shotgun (WGS) entry which is preliminary data.</text>
</comment>